<reference evidence="1" key="1">
    <citation type="submission" date="2020-05" db="EMBL/GenBank/DDBJ databases">
        <title>Large-scale comparative analyses of tick genomes elucidate their genetic diversity and vector capacities.</title>
        <authorList>
            <person name="Jia N."/>
            <person name="Wang J."/>
            <person name="Shi W."/>
            <person name="Du L."/>
            <person name="Sun Y."/>
            <person name="Zhan W."/>
            <person name="Jiang J."/>
            <person name="Wang Q."/>
            <person name="Zhang B."/>
            <person name="Ji P."/>
            <person name="Sakyi L.B."/>
            <person name="Cui X."/>
            <person name="Yuan T."/>
            <person name="Jiang B."/>
            <person name="Yang W."/>
            <person name="Lam T.T.-Y."/>
            <person name="Chang Q."/>
            <person name="Ding S."/>
            <person name="Wang X."/>
            <person name="Zhu J."/>
            <person name="Ruan X."/>
            <person name="Zhao L."/>
            <person name="Wei J."/>
            <person name="Que T."/>
            <person name="Du C."/>
            <person name="Cheng J."/>
            <person name="Dai P."/>
            <person name="Han X."/>
            <person name="Huang E."/>
            <person name="Gao Y."/>
            <person name="Liu J."/>
            <person name="Shao H."/>
            <person name="Ye R."/>
            <person name="Li L."/>
            <person name="Wei W."/>
            <person name="Wang X."/>
            <person name="Wang C."/>
            <person name="Yang T."/>
            <person name="Huo Q."/>
            <person name="Li W."/>
            <person name="Guo W."/>
            <person name="Chen H."/>
            <person name="Zhou L."/>
            <person name="Ni X."/>
            <person name="Tian J."/>
            <person name="Zhou Y."/>
            <person name="Sheng Y."/>
            <person name="Liu T."/>
            <person name="Pan Y."/>
            <person name="Xia L."/>
            <person name="Li J."/>
            <person name="Zhao F."/>
            <person name="Cao W."/>
        </authorList>
    </citation>
    <scope>NUCLEOTIDE SEQUENCE</scope>
    <source>
        <strain evidence="1">Hyas-2018</strain>
    </source>
</reference>
<comment type="caution">
    <text evidence="1">The sequence shown here is derived from an EMBL/GenBank/DDBJ whole genome shotgun (WGS) entry which is preliminary data.</text>
</comment>
<proteinExistence type="predicted"/>
<evidence type="ECO:0000313" key="1">
    <source>
        <dbReference type="EMBL" id="KAH6933147.1"/>
    </source>
</evidence>
<gene>
    <name evidence="1" type="ORF">HPB50_012498</name>
</gene>
<organism evidence="1 2">
    <name type="scientific">Hyalomma asiaticum</name>
    <name type="common">Tick</name>
    <dbReference type="NCBI Taxonomy" id="266040"/>
    <lineage>
        <taxon>Eukaryota</taxon>
        <taxon>Metazoa</taxon>
        <taxon>Ecdysozoa</taxon>
        <taxon>Arthropoda</taxon>
        <taxon>Chelicerata</taxon>
        <taxon>Arachnida</taxon>
        <taxon>Acari</taxon>
        <taxon>Parasitiformes</taxon>
        <taxon>Ixodida</taxon>
        <taxon>Ixodoidea</taxon>
        <taxon>Ixodidae</taxon>
        <taxon>Hyalomminae</taxon>
        <taxon>Hyalomma</taxon>
    </lineage>
</organism>
<protein>
    <submittedName>
        <fullName evidence="1">Uncharacterized protein</fullName>
    </submittedName>
</protein>
<sequence length="111" mass="12066">MKSNFVTFVLLVGLAITHCKEIKYEDCDQDSDTATLDAEIKVLGIMVPIPGVEKDLCKAVIQCPVVKGSVYHATMYAHVSSWSPPIETTVQIKITGDEGLSVCIRSKIVIA</sequence>
<accession>A0ACB7SGE6</accession>
<keyword evidence="2" id="KW-1185">Reference proteome</keyword>
<name>A0ACB7SGE6_HYAAI</name>
<dbReference type="EMBL" id="CM023484">
    <property type="protein sequence ID" value="KAH6933147.1"/>
    <property type="molecule type" value="Genomic_DNA"/>
</dbReference>
<evidence type="ECO:0000313" key="2">
    <source>
        <dbReference type="Proteomes" id="UP000821845"/>
    </source>
</evidence>
<dbReference type="Proteomes" id="UP000821845">
    <property type="component" value="Chromosome 4"/>
</dbReference>